<dbReference type="Proteomes" id="UP000005850">
    <property type="component" value="Chromosome"/>
</dbReference>
<dbReference type="STRING" id="1042163.BRLA_c041840"/>
<protein>
    <recommendedName>
        <fullName evidence="3">DUF2797 domain-containing protein</fullName>
    </recommendedName>
</protein>
<evidence type="ECO:0000313" key="1">
    <source>
        <dbReference type="EMBL" id="AIG28459.1"/>
    </source>
</evidence>
<gene>
    <name evidence="1" type="ORF">BRLA_c041840</name>
</gene>
<dbReference type="Pfam" id="PF10977">
    <property type="entry name" value="DUF2797"/>
    <property type="match status" value="1"/>
</dbReference>
<accession>A0A075R9A8</accession>
<name>A0A075R9A8_BRELA</name>
<dbReference type="KEGG" id="blr:BRLA_c041840"/>
<organism evidence="1 2">
    <name type="scientific">Brevibacillus laterosporus LMG 15441</name>
    <dbReference type="NCBI Taxonomy" id="1042163"/>
    <lineage>
        <taxon>Bacteria</taxon>
        <taxon>Bacillati</taxon>
        <taxon>Bacillota</taxon>
        <taxon>Bacilli</taxon>
        <taxon>Bacillales</taxon>
        <taxon>Paenibacillaceae</taxon>
        <taxon>Brevibacillus</taxon>
    </lineage>
</organism>
<dbReference type="EMBL" id="CP007806">
    <property type="protein sequence ID" value="AIG28459.1"/>
    <property type="molecule type" value="Genomic_DNA"/>
</dbReference>
<reference evidence="1 2" key="1">
    <citation type="journal article" date="2011" name="J. Bacteriol.">
        <title>Genome sequence of Brevibacillus laterosporus LMG 15441, a pathogen of invertebrates.</title>
        <authorList>
            <person name="Djukic M."/>
            <person name="Poehlein A."/>
            <person name="Thurmer A."/>
            <person name="Daniel R."/>
        </authorList>
    </citation>
    <scope>NUCLEOTIDE SEQUENCE [LARGE SCALE GENOMIC DNA]</scope>
    <source>
        <strain evidence="1 2">LMG 15441</strain>
    </source>
</reference>
<sequence>MEGNVKGERSDMTLEKSGLLHGLAHTYQGKEQPVDYYLHLNEEKISLNEWIGQQISIQYDGQKNCIACGRKTNKTFNSGYCYPCFTKRPENDLCIVKPHECHFDQGTCRDESFGESHCMIPHYVYLALSSDVKVGLTRKNNELKRWVDQGAIRAIPIAELPTRRMAGELEVHLSQFMPDKTNWRKMLKGEVKEADLIQIREEAYEKFPEEFKPFQLREDEWIDITYPILETLSKINSLSLDKLECVSGKLLGVKGQYLIMDIGVFQVRKHAGYHVTVKTG</sequence>
<dbReference type="InterPro" id="IPR021246">
    <property type="entry name" value="DUF2797"/>
</dbReference>
<dbReference type="HOGENOM" id="CLU_1019163_0_0_9"/>
<dbReference type="AlphaFoldDB" id="A0A075R9A8"/>
<evidence type="ECO:0008006" key="3">
    <source>
        <dbReference type="Google" id="ProtNLM"/>
    </source>
</evidence>
<dbReference type="eggNOG" id="ENOG502Z7J9">
    <property type="taxonomic scope" value="Bacteria"/>
</dbReference>
<keyword evidence="2" id="KW-1185">Reference proteome</keyword>
<proteinExistence type="predicted"/>
<evidence type="ECO:0000313" key="2">
    <source>
        <dbReference type="Proteomes" id="UP000005850"/>
    </source>
</evidence>